<dbReference type="EC" id="3.5.2.6" evidence="2"/>
<reference evidence="2" key="1">
    <citation type="journal article" date="2015" name="Proc. Natl. Acad. Sci. U.S.A.">
        <title>Networks of energetic and metabolic interactions define dynamics in microbial communities.</title>
        <authorList>
            <person name="Embree M."/>
            <person name="Liu J.K."/>
            <person name="Al-Bassam M.M."/>
            <person name="Zengler K."/>
        </authorList>
    </citation>
    <scope>NUCLEOTIDE SEQUENCE</scope>
</reference>
<proteinExistence type="predicted"/>
<comment type="caution">
    <text evidence="2">The sequence shown here is derived from an EMBL/GenBank/DDBJ whole genome shotgun (WGS) entry which is preliminary data.</text>
</comment>
<dbReference type="PANTHER" id="PTHR30383">
    <property type="entry name" value="THIOESTERASE 1/PROTEASE 1/LYSOPHOSPHOLIPASE L1"/>
    <property type="match status" value="1"/>
</dbReference>
<dbReference type="EMBL" id="LNQE01000275">
    <property type="protein sequence ID" value="KUG27930.1"/>
    <property type="molecule type" value="Genomic_DNA"/>
</dbReference>
<keyword evidence="2" id="KW-0378">Hydrolase</keyword>
<dbReference type="AlphaFoldDB" id="A0A0W8G467"/>
<name>A0A0W8G467_9ZZZZ</name>
<gene>
    <name evidence="2" type="ORF">ASZ90_002219</name>
</gene>
<sequence length="178" mass="20331">MNPVVPLLLSLQIVFCGDSLTRGFEHYKIFDGQERVYVQGIDSSTSADVLSRVEPIAQRKPQKMFLMIGVNEIGAGQRIVENYEKTIRRVQEISPYTKIYVQSILPTRVARINNDDIVAVNRKLSDMCKKFNTFVKYLDLYPAFVADDGKLGPNFTEDGIHLTRNAYSLWKKLIVNQL</sequence>
<dbReference type="SUPFAM" id="SSF52266">
    <property type="entry name" value="SGNH hydrolase"/>
    <property type="match status" value="1"/>
</dbReference>
<dbReference type="Pfam" id="PF13472">
    <property type="entry name" value="Lipase_GDSL_2"/>
    <property type="match status" value="1"/>
</dbReference>
<feature type="domain" description="SGNH hydrolase-type esterase" evidence="1">
    <location>
        <begin position="17"/>
        <end position="167"/>
    </location>
</feature>
<dbReference type="InterPro" id="IPR036514">
    <property type="entry name" value="SGNH_hydro_sf"/>
</dbReference>
<organism evidence="2">
    <name type="scientific">hydrocarbon metagenome</name>
    <dbReference type="NCBI Taxonomy" id="938273"/>
    <lineage>
        <taxon>unclassified sequences</taxon>
        <taxon>metagenomes</taxon>
        <taxon>ecological metagenomes</taxon>
    </lineage>
</organism>
<protein>
    <submittedName>
        <fullName evidence="2">Beta-lactamase (Cephalosporinase)</fullName>
        <ecNumber evidence="2">3.5.2.6</ecNumber>
    </submittedName>
</protein>
<dbReference type="GO" id="GO:0008800">
    <property type="term" value="F:beta-lactamase activity"/>
    <property type="evidence" value="ECO:0007669"/>
    <property type="project" value="UniProtKB-EC"/>
</dbReference>
<dbReference type="Gene3D" id="3.40.50.1110">
    <property type="entry name" value="SGNH hydrolase"/>
    <property type="match status" value="1"/>
</dbReference>
<accession>A0A0W8G467</accession>
<evidence type="ECO:0000313" key="2">
    <source>
        <dbReference type="EMBL" id="KUG27930.1"/>
    </source>
</evidence>
<evidence type="ECO:0000259" key="1">
    <source>
        <dbReference type="Pfam" id="PF13472"/>
    </source>
</evidence>
<dbReference type="InterPro" id="IPR051532">
    <property type="entry name" value="Ester_Hydrolysis_Enzymes"/>
</dbReference>
<dbReference type="InterPro" id="IPR013830">
    <property type="entry name" value="SGNH_hydro"/>
</dbReference>